<evidence type="ECO:0000313" key="2">
    <source>
        <dbReference type="EMBL" id="EPQ58089.1"/>
    </source>
</evidence>
<dbReference type="OrthoDB" id="3264363at2759"/>
<dbReference type="SUPFAM" id="SSF52047">
    <property type="entry name" value="RNI-like"/>
    <property type="match status" value="1"/>
</dbReference>
<dbReference type="GeneID" id="19301409"/>
<reference evidence="2 3" key="1">
    <citation type="journal article" date="2012" name="Science">
        <title>The Paleozoic origin of enzymatic lignin decomposition reconstructed from 31 fungal genomes.</title>
        <authorList>
            <person name="Floudas D."/>
            <person name="Binder M."/>
            <person name="Riley R."/>
            <person name="Barry K."/>
            <person name="Blanchette R.A."/>
            <person name="Henrissat B."/>
            <person name="Martinez A.T."/>
            <person name="Otillar R."/>
            <person name="Spatafora J.W."/>
            <person name="Yadav J.S."/>
            <person name="Aerts A."/>
            <person name="Benoit I."/>
            <person name="Boyd A."/>
            <person name="Carlson A."/>
            <person name="Copeland A."/>
            <person name="Coutinho P.M."/>
            <person name="de Vries R.P."/>
            <person name="Ferreira P."/>
            <person name="Findley K."/>
            <person name="Foster B."/>
            <person name="Gaskell J."/>
            <person name="Glotzer D."/>
            <person name="Gorecki P."/>
            <person name="Heitman J."/>
            <person name="Hesse C."/>
            <person name="Hori C."/>
            <person name="Igarashi K."/>
            <person name="Jurgens J.A."/>
            <person name="Kallen N."/>
            <person name="Kersten P."/>
            <person name="Kohler A."/>
            <person name="Kuees U."/>
            <person name="Kumar T.K.A."/>
            <person name="Kuo A."/>
            <person name="LaButti K."/>
            <person name="Larrondo L.F."/>
            <person name="Lindquist E."/>
            <person name="Ling A."/>
            <person name="Lombard V."/>
            <person name="Lucas S."/>
            <person name="Lundell T."/>
            <person name="Martin R."/>
            <person name="McLaughlin D.J."/>
            <person name="Morgenstern I."/>
            <person name="Morin E."/>
            <person name="Murat C."/>
            <person name="Nagy L.G."/>
            <person name="Nolan M."/>
            <person name="Ohm R.A."/>
            <person name="Patyshakuliyeva A."/>
            <person name="Rokas A."/>
            <person name="Ruiz-Duenas F.J."/>
            <person name="Sabat G."/>
            <person name="Salamov A."/>
            <person name="Samejima M."/>
            <person name="Schmutz J."/>
            <person name="Slot J.C."/>
            <person name="St John F."/>
            <person name="Stenlid J."/>
            <person name="Sun H."/>
            <person name="Sun S."/>
            <person name="Syed K."/>
            <person name="Tsang A."/>
            <person name="Wiebenga A."/>
            <person name="Young D."/>
            <person name="Pisabarro A."/>
            <person name="Eastwood D.C."/>
            <person name="Martin F."/>
            <person name="Cullen D."/>
            <person name="Grigoriev I.V."/>
            <person name="Hibbett D.S."/>
        </authorList>
    </citation>
    <scope>NUCLEOTIDE SEQUENCE [LARGE SCALE GENOMIC DNA]</scope>
    <source>
        <strain evidence="2 3">ATCC 11539</strain>
    </source>
</reference>
<sequence>MYSRQARPGSRTYVPPHRSGQDAESSKDVTALLHNLRGEQYRHARNLQRAKGSSTSVTDASTNIPLSLDYNESAGDKPQSGVDPVSGTYPTTAGPVPKSWRKASRTEGINTKGSSWRAEALSVIFNHIPDSTGLTSHILHNTLPQSPSRRPPPLPAVPPLSAICFRIVLSLYASVQEFEEEVVPYLAPHLRRDLLRYTSVYSPLTNSKLYALCEDGHADGELIIAGPHNSLRTDLWSDNTPFEADTDDNEEDEDWSWDTPGSYDPSDSPLHTLVLLSSPLSVPTFLTLPPTLTHLALLALPRSVPVHRLPGICPLLEVLDLSYNKWIGRAGVGEKALGRVEWGRWRRLEVLGLRGCVVGPEDLRGLNKGRWVDVQVVVDP</sequence>
<dbReference type="EMBL" id="KB469298">
    <property type="protein sequence ID" value="EPQ58089.1"/>
    <property type="molecule type" value="Genomic_DNA"/>
</dbReference>
<feature type="compositionally biased region" description="Acidic residues" evidence="1">
    <location>
        <begin position="244"/>
        <end position="256"/>
    </location>
</feature>
<name>S7RXK4_GLOTA</name>
<dbReference type="Proteomes" id="UP000030669">
    <property type="component" value="Unassembled WGS sequence"/>
</dbReference>
<dbReference type="OMA" id="RGEHFRH"/>
<evidence type="ECO:0000256" key="1">
    <source>
        <dbReference type="SAM" id="MobiDB-lite"/>
    </source>
</evidence>
<feature type="region of interest" description="Disordered" evidence="1">
    <location>
        <begin position="45"/>
        <end position="111"/>
    </location>
</feature>
<gene>
    <name evidence="2" type="ORF">GLOTRDRAFT_126574</name>
</gene>
<proteinExistence type="predicted"/>
<dbReference type="RefSeq" id="XP_007863365.1">
    <property type="nucleotide sequence ID" value="XM_007865174.1"/>
</dbReference>
<keyword evidence="3" id="KW-1185">Reference proteome</keyword>
<dbReference type="eggNOG" id="ENOG502SMVZ">
    <property type="taxonomic scope" value="Eukaryota"/>
</dbReference>
<evidence type="ECO:0000313" key="3">
    <source>
        <dbReference type="Proteomes" id="UP000030669"/>
    </source>
</evidence>
<feature type="compositionally biased region" description="Polar residues" evidence="1">
    <location>
        <begin position="51"/>
        <end position="65"/>
    </location>
</feature>
<feature type="region of interest" description="Disordered" evidence="1">
    <location>
        <begin position="1"/>
        <end position="27"/>
    </location>
</feature>
<dbReference type="HOGENOM" id="CLU_053715_0_0_1"/>
<feature type="region of interest" description="Disordered" evidence="1">
    <location>
        <begin position="236"/>
        <end position="261"/>
    </location>
</feature>
<dbReference type="AlphaFoldDB" id="S7RXK4"/>
<accession>S7RXK4</accession>
<organism evidence="2 3">
    <name type="scientific">Gloeophyllum trabeum (strain ATCC 11539 / FP-39264 / Madison 617)</name>
    <name type="common">Brown rot fungus</name>
    <dbReference type="NCBI Taxonomy" id="670483"/>
    <lineage>
        <taxon>Eukaryota</taxon>
        <taxon>Fungi</taxon>
        <taxon>Dikarya</taxon>
        <taxon>Basidiomycota</taxon>
        <taxon>Agaricomycotina</taxon>
        <taxon>Agaricomycetes</taxon>
        <taxon>Gloeophyllales</taxon>
        <taxon>Gloeophyllaceae</taxon>
        <taxon>Gloeophyllum</taxon>
    </lineage>
</organism>
<dbReference type="KEGG" id="gtr:GLOTRDRAFT_126574"/>
<protein>
    <submittedName>
        <fullName evidence="2">Uncharacterized protein</fullName>
    </submittedName>
</protein>